<dbReference type="EMBL" id="JABFDY010000017">
    <property type="protein sequence ID" value="KAF7695106.1"/>
    <property type="molecule type" value="Genomic_DNA"/>
</dbReference>
<dbReference type="InterPro" id="IPR057603">
    <property type="entry name" value="Periphilin-1_C"/>
</dbReference>
<feature type="region of interest" description="Disordered" evidence="1">
    <location>
        <begin position="70"/>
        <end position="152"/>
    </location>
</feature>
<dbReference type="Pfam" id="PF25234">
    <property type="entry name" value="Periphilin_C"/>
    <property type="match status" value="1"/>
</dbReference>
<evidence type="ECO:0000259" key="2">
    <source>
        <dbReference type="Pfam" id="PF25234"/>
    </source>
</evidence>
<feature type="domain" description="Periphilin-1 C-terminal" evidence="2">
    <location>
        <begin position="148"/>
        <end position="226"/>
    </location>
</feature>
<protein>
    <recommendedName>
        <fullName evidence="2">Periphilin-1 C-terminal domain-containing protein</fullName>
    </recommendedName>
</protein>
<dbReference type="PANTHER" id="PTHR15836">
    <property type="entry name" value="PERIPHILIN 1"/>
    <property type="match status" value="1"/>
</dbReference>
<dbReference type="AlphaFoldDB" id="A0A8T0ASC8"/>
<keyword evidence="4" id="KW-1185">Reference proteome</keyword>
<name>A0A8T0ASC8_SILME</name>
<feature type="compositionally biased region" description="Polar residues" evidence="1">
    <location>
        <begin position="108"/>
        <end position="117"/>
    </location>
</feature>
<organism evidence="3 4">
    <name type="scientific">Silurus meridionalis</name>
    <name type="common">Southern catfish</name>
    <name type="synonym">Silurus soldatovi meridionalis</name>
    <dbReference type="NCBI Taxonomy" id="175797"/>
    <lineage>
        <taxon>Eukaryota</taxon>
        <taxon>Metazoa</taxon>
        <taxon>Chordata</taxon>
        <taxon>Craniata</taxon>
        <taxon>Vertebrata</taxon>
        <taxon>Euteleostomi</taxon>
        <taxon>Actinopterygii</taxon>
        <taxon>Neopterygii</taxon>
        <taxon>Teleostei</taxon>
        <taxon>Ostariophysi</taxon>
        <taxon>Siluriformes</taxon>
        <taxon>Siluridae</taxon>
        <taxon>Silurus</taxon>
    </lineage>
</organism>
<feature type="compositionally biased region" description="Low complexity" evidence="1">
    <location>
        <begin position="70"/>
        <end position="84"/>
    </location>
</feature>
<dbReference type="CDD" id="cd22896">
    <property type="entry name" value="periphilin-like"/>
    <property type="match status" value="1"/>
</dbReference>
<accession>A0A8T0ASC8</accession>
<evidence type="ECO:0000256" key="1">
    <source>
        <dbReference type="SAM" id="MobiDB-lite"/>
    </source>
</evidence>
<feature type="compositionally biased region" description="Basic residues" evidence="1">
    <location>
        <begin position="12"/>
        <end position="22"/>
    </location>
</feature>
<reference evidence="3" key="1">
    <citation type="submission" date="2020-08" db="EMBL/GenBank/DDBJ databases">
        <title>Chromosome-level assembly of Southern catfish (Silurus meridionalis) provides insights into visual adaptation to the nocturnal and benthic lifestyles.</title>
        <authorList>
            <person name="Zhang Y."/>
            <person name="Wang D."/>
            <person name="Peng Z."/>
        </authorList>
    </citation>
    <scope>NUCLEOTIDE SEQUENCE</scope>
    <source>
        <strain evidence="3">SWU-2019-XX</strain>
        <tissue evidence="3">Muscle</tissue>
    </source>
</reference>
<evidence type="ECO:0000313" key="3">
    <source>
        <dbReference type="EMBL" id="KAF7695106.1"/>
    </source>
</evidence>
<evidence type="ECO:0000313" key="4">
    <source>
        <dbReference type="Proteomes" id="UP000606274"/>
    </source>
</evidence>
<dbReference type="GO" id="GO:0097355">
    <property type="term" value="P:protein localization to heterochromatin"/>
    <property type="evidence" value="ECO:0007669"/>
    <property type="project" value="TreeGrafter"/>
</dbReference>
<feature type="compositionally biased region" description="Polar residues" evidence="1">
    <location>
        <begin position="134"/>
        <end position="147"/>
    </location>
</feature>
<dbReference type="Proteomes" id="UP000606274">
    <property type="component" value="Unassembled WGS sequence"/>
</dbReference>
<sequence length="238" mass="27783">MDTARSSFIHKMDKKRSIKRVWRSPTRSTRPFSRGRYQCARFYYRPREDYFSRRPGFSMRFQRFRRASSLRLPPRSRSPSFVPSHKNVHSSSQHLEKKTDKKSTSTTVQDKNTANTPERSRSSSVASERHGLSFTVNQEEQTNSGRESLSSVTRAAARSRAIQKKREEIEEVYRQDCDTFGVVVKMLVAKDPSLERSIQSSLRENLREIGLRCVDAMERFINEYDSKELTIPSQSQHH</sequence>
<gene>
    <name evidence="3" type="ORF">HF521_006829</name>
</gene>
<dbReference type="PANTHER" id="PTHR15836:SF4">
    <property type="entry name" value="PERIPHILIN-1"/>
    <property type="match status" value="1"/>
</dbReference>
<feature type="compositionally biased region" description="Basic and acidic residues" evidence="1">
    <location>
        <begin position="94"/>
        <end position="103"/>
    </location>
</feature>
<proteinExistence type="predicted"/>
<feature type="region of interest" description="Disordered" evidence="1">
    <location>
        <begin position="1"/>
        <end position="31"/>
    </location>
</feature>
<dbReference type="GO" id="GO:0005654">
    <property type="term" value="C:nucleoplasm"/>
    <property type="evidence" value="ECO:0007669"/>
    <property type="project" value="TreeGrafter"/>
</dbReference>
<dbReference type="GO" id="GO:0045892">
    <property type="term" value="P:negative regulation of DNA-templated transcription"/>
    <property type="evidence" value="ECO:0007669"/>
    <property type="project" value="InterPro"/>
</dbReference>
<dbReference type="InterPro" id="IPR028851">
    <property type="entry name" value="Pphln1"/>
</dbReference>
<comment type="caution">
    <text evidence="3">The sequence shown here is derived from an EMBL/GenBank/DDBJ whole genome shotgun (WGS) entry which is preliminary data.</text>
</comment>
<dbReference type="GO" id="GO:0045814">
    <property type="term" value="P:negative regulation of gene expression, epigenetic"/>
    <property type="evidence" value="ECO:0007669"/>
    <property type="project" value="TreeGrafter"/>
</dbReference>